<dbReference type="Pfam" id="PF01935">
    <property type="entry name" value="DUF87"/>
    <property type="match status" value="1"/>
</dbReference>
<organism evidence="2 3">
    <name type="scientific">Blautia hominis</name>
    <dbReference type="NCBI Taxonomy" id="2025493"/>
    <lineage>
        <taxon>Bacteria</taxon>
        <taxon>Bacillati</taxon>
        <taxon>Bacillota</taxon>
        <taxon>Clostridia</taxon>
        <taxon>Lachnospirales</taxon>
        <taxon>Lachnospiraceae</taxon>
        <taxon>Blautia</taxon>
    </lineage>
</organism>
<comment type="caution">
    <text evidence="2">The sequence shown here is derived from an EMBL/GenBank/DDBJ whole genome shotgun (WGS) entry which is preliminary data.</text>
</comment>
<dbReference type="Proteomes" id="UP001600943">
    <property type="component" value="Unassembled WGS sequence"/>
</dbReference>
<dbReference type="InterPro" id="IPR027417">
    <property type="entry name" value="P-loop_NTPase"/>
</dbReference>
<dbReference type="GO" id="GO:0005524">
    <property type="term" value="F:ATP binding"/>
    <property type="evidence" value="ECO:0007669"/>
    <property type="project" value="UniProtKB-KW"/>
</dbReference>
<proteinExistence type="predicted"/>
<dbReference type="SUPFAM" id="SSF52540">
    <property type="entry name" value="P-loop containing nucleoside triphosphate hydrolases"/>
    <property type="match status" value="1"/>
</dbReference>
<dbReference type="NCBIfam" id="NF045971">
    <property type="entry name" value="conju_CD1110"/>
    <property type="match status" value="1"/>
</dbReference>
<evidence type="ECO:0000313" key="3">
    <source>
        <dbReference type="Proteomes" id="UP001600943"/>
    </source>
</evidence>
<reference evidence="2 3" key="1">
    <citation type="submission" date="2024-04" db="EMBL/GenBank/DDBJ databases">
        <title>Defined microbial consortia suppress multidrug-resistant proinflammatory Enterobacteriaceae via ecological control.</title>
        <authorList>
            <person name="Furuichi M."/>
            <person name="Kawaguchi T."/>
            <person name="Pust M."/>
            <person name="Yasuma K."/>
            <person name="Plichta D."/>
            <person name="Hasegawa N."/>
            <person name="Ohya T."/>
            <person name="Bhattarai S."/>
            <person name="Sasajima S."/>
            <person name="Aoto Y."/>
            <person name="Tuganbaev T."/>
            <person name="Yaginuma M."/>
            <person name="Ueda M."/>
            <person name="Okahashi N."/>
            <person name="Amafuji K."/>
            <person name="Kiridooshi Y."/>
            <person name="Sugita K."/>
            <person name="Strazar M."/>
            <person name="Skelly A."/>
            <person name="Suda W."/>
            <person name="Hattori M."/>
            <person name="Nakamoto N."/>
            <person name="Caballero S."/>
            <person name="Norman J."/>
            <person name="Olle B."/>
            <person name="Tanoue T."/>
            <person name="Arita M."/>
            <person name="Bucci V."/>
            <person name="Atarashi K."/>
            <person name="Xavier R."/>
            <person name="Honda K."/>
        </authorList>
    </citation>
    <scope>NUCLEOTIDE SEQUENCE [LARGE SCALE GENOMIC DNA]</scope>
    <source>
        <strain evidence="3">k04-0078-D8-1</strain>
    </source>
</reference>
<evidence type="ECO:0000313" key="2">
    <source>
        <dbReference type="EMBL" id="GAA6409547.1"/>
    </source>
</evidence>
<dbReference type="PANTHER" id="PTHR30121">
    <property type="entry name" value="UNCHARACTERIZED PROTEIN YJGR-RELATED"/>
    <property type="match status" value="1"/>
</dbReference>
<dbReference type="InterPro" id="IPR002789">
    <property type="entry name" value="HerA_central"/>
</dbReference>
<keyword evidence="3" id="KW-1185">Reference proteome</keyword>
<name>A0ABQ0BDL1_9FIRM</name>
<protein>
    <submittedName>
        <fullName evidence="2">ATP-binding protein</fullName>
    </submittedName>
</protein>
<dbReference type="PANTHER" id="PTHR30121:SF6">
    <property type="entry name" value="SLR6007 PROTEIN"/>
    <property type="match status" value="1"/>
</dbReference>
<feature type="domain" description="Helicase HerA central" evidence="1">
    <location>
        <begin position="427"/>
        <end position="577"/>
    </location>
</feature>
<dbReference type="RefSeq" id="WP_390407393.1">
    <property type="nucleotide sequence ID" value="NZ_BAABYW010000001.1"/>
</dbReference>
<dbReference type="Gene3D" id="1.10.8.730">
    <property type="match status" value="1"/>
</dbReference>
<dbReference type="InterPro" id="IPR051162">
    <property type="entry name" value="T4SS_component"/>
</dbReference>
<gene>
    <name evidence="2" type="ORF">K040078D81_36640</name>
</gene>
<sequence>MIKTLKQAVRQEKEPFSIPRSVQQLIPVRRIWQDGIFLVGKKHTMMYQFSDINFAVAGKEDKRSMFLQYSDILNSLDCGATAKLTIFNRRMNRSDFEERTLLPVQGDGLDGFREEINQMLSQKLEEANGIIQEKYLTISVCRKDVQEARSYFARTGTDLAARFADMGSRCESLDAVKRLRILHDFYRAGEEQDLFFDMKDAMQKGHSFKDSICPESFEHGSDYFKLGERYGRVLFLRNYANYIRDNWLAKLADASQNLMISIDIISTPMDEAVKEVEARLLGVETNITNWQRRQNANRNFSASIPYDMELQRKESRDFLNDLTVRDQRMFLGVLTLALTADSREQLERDTETVLALGRTNMCQFGILREQQIDGLNTVLPYGIRRIHAMRTLNTESLAVFMPFNTQEIMQDRGLYCGVNPISHNLILLNRENLMNPSCFLLGVPGSGKSFIAKMFIILIVLSTTKDQVLIYDPEGEYEALVEALGGVSLPIAAGSPINLNAMDMVEGYGEKNPVVDKSQFILSLYERINKGEHAHVGPREKSILDRCVDQVYKQEKKYGIKPALPELRKILLGQPETQAQDLALMLELFTEGSLDIFSKPTNVDLRNRIISYNTRDMGEELKELGQLVITDQMLNRVTVNWENGIRTHIFLDEYHTLLQHEYSANFFDSAYRRFRKRDAWLSSMTQNVEYILDSVKSRTMLSNSEFIVMLNQSEPDRKELAELLHISERQMHFVTNAQSGNGLLRIGSALIPFVNQFPKDTRLYRLMTTKPGEEEYEEEI</sequence>
<evidence type="ECO:0000259" key="1">
    <source>
        <dbReference type="Pfam" id="PF01935"/>
    </source>
</evidence>
<accession>A0ABQ0BDL1</accession>
<keyword evidence="2" id="KW-0547">Nucleotide-binding</keyword>
<dbReference type="Gene3D" id="3.40.50.300">
    <property type="entry name" value="P-loop containing nucleotide triphosphate hydrolases"/>
    <property type="match status" value="1"/>
</dbReference>
<keyword evidence="2" id="KW-0067">ATP-binding</keyword>
<dbReference type="EMBL" id="BAABYW010000001">
    <property type="protein sequence ID" value="GAA6409547.1"/>
    <property type="molecule type" value="Genomic_DNA"/>
</dbReference>